<dbReference type="InterPro" id="IPR000914">
    <property type="entry name" value="SBP_5_dom"/>
</dbReference>
<evidence type="ECO:0000259" key="2">
    <source>
        <dbReference type="Pfam" id="PF00496"/>
    </source>
</evidence>
<dbReference type="EMBL" id="CP104003">
    <property type="protein sequence ID" value="UWM54448.1"/>
    <property type="molecule type" value="Genomic_DNA"/>
</dbReference>
<dbReference type="Pfam" id="PF00496">
    <property type="entry name" value="SBP_bac_5"/>
    <property type="match status" value="1"/>
</dbReference>
<feature type="domain" description="Solute-binding protein family 5" evidence="2">
    <location>
        <begin position="285"/>
        <end position="577"/>
    </location>
</feature>
<dbReference type="GO" id="GO:1904680">
    <property type="term" value="F:peptide transmembrane transporter activity"/>
    <property type="evidence" value="ECO:0007669"/>
    <property type="project" value="TreeGrafter"/>
</dbReference>
<protein>
    <submittedName>
        <fullName evidence="3">ABC transporter substrate-binding protein</fullName>
    </submittedName>
</protein>
<feature type="region of interest" description="Disordered" evidence="1">
    <location>
        <begin position="591"/>
        <end position="614"/>
    </location>
</feature>
<dbReference type="PANTHER" id="PTHR30290">
    <property type="entry name" value="PERIPLASMIC BINDING COMPONENT OF ABC TRANSPORTER"/>
    <property type="match status" value="1"/>
</dbReference>
<proteinExistence type="predicted"/>
<keyword evidence="4" id="KW-1185">Reference proteome</keyword>
<dbReference type="Gene3D" id="3.40.190.10">
    <property type="entry name" value="Periplasmic binding protein-like II"/>
    <property type="match status" value="1"/>
</dbReference>
<dbReference type="Proteomes" id="UP001057580">
    <property type="component" value="Chromosome"/>
</dbReference>
<dbReference type="GO" id="GO:0015833">
    <property type="term" value="P:peptide transport"/>
    <property type="evidence" value="ECO:0007669"/>
    <property type="project" value="TreeGrafter"/>
</dbReference>
<evidence type="ECO:0000313" key="4">
    <source>
        <dbReference type="Proteomes" id="UP001057580"/>
    </source>
</evidence>
<organism evidence="3 4">
    <name type="scientific">Salinirubellus salinus</name>
    <dbReference type="NCBI Taxonomy" id="1364945"/>
    <lineage>
        <taxon>Archaea</taxon>
        <taxon>Methanobacteriati</taxon>
        <taxon>Methanobacteriota</taxon>
        <taxon>Stenosarchaea group</taxon>
        <taxon>Halobacteria</taxon>
        <taxon>Halobacteriales</taxon>
        <taxon>Natronomonadaceae</taxon>
        <taxon>Salinirubellus</taxon>
    </lineage>
</organism>
<feature type="region of interest" description="Disordered" evidence="1">
    <location>
        <begin position="33"/>
        <end position="60"/>
    </location>
</feature>
<evidence type="ECO:0000313" key="3">
    <source>
        <dbReference type="EMBL" id="UWM54448.1"/>
    </source>
</evidence>
<feature type="compositionally biased region" description="Acidic residues" evidence="1">
    <location>
        <begin position="604"/>
        <end position="614"/>
    </location>
</feature>
<accession>A0A9E7R2V5</accession>
<gene>
    <name evidence="3" type="ORF">N0B31_20300</name>
</gene>
<dbReference type="AlphaFoldDB" id="A0A9E7R2V5"/>
<name>A0A9E7R2V5_9EURY</name>
<dbReference type="KEGG" id="ssai:N0B31_20300"/>
<reference evidence="3" key="1">
    <citation type="submission" date="2022-09" db="EMBL/GenBank/DDBJ databases">
        <title>Diverse halophilic archaea isolated from saline environments.</title>
        <authorList>
            <person name="Cui H.-L."/>
        </authorList>
    </citation>
    <scope>NUCLEOTIDE SEQUENCE</scope>
    <source>
        <strain evidence="3">ZS-35-S2</strain>
    </source>
</reference>
<evidence type="ECO:0000256" key="1">
    <source>
        <dbReference type="SAM" id="MobiDB-lite"/>
    </source>
</evidence>
<feature type="compositionally biased region" description="Gly residues" evidence="1">
    <location>
        <begin position="33"/>
        <end position="59"/>
    </location>
</feature>
<dbReference type="CDD" id="cd00995">
    <property type="entry name" value="PBP2_NikA_DppA_OppA_like"/>
    <property type="match status" value="1"/>
</dbReference>
<dbReference type="InterPro" id="IPR039424">
    <property type="entry name" value="SBP_5"/>
</dbReference>
<dbReference type="RefSeq" id="WP_260593468.1">
    <property type="nucleotide sequence ID" value="NZ_CP104003.1"/>
</dbReference>
<dbReference type="SUPFAM" id="SSF53850">
    <property type="entry name" value="Periplasmic binding protein-like II"/>
    <property type="match status" value="2"/>
</dbReference>
<sequence length="614" mass="67165">MSSSDKGPDVDRRQLLKLVGATGTISALAGCSGNGGGDDGGNGGDGGDGGDGGGDGGNALGERVPPLVIEFWSGHPVWDNTVPLVQQHISNALDHEVQVVPVEVAKMVSDAYNDRRNYHYVTWGVTPSVTTLDPGQYWLTDLVLTAAGANNRPSAMNYASCEFTKLAYEQAVAGDPEERRRILGDSMVVFSEDRPAVNLIARDIFGGARTDRVDAQGVGQMGNQAWNSTFFTSTTPNSGDRWVYGSDDTGYWERTNHLMISAGAIGIYQVLSHSPLLRYDENWELTNELAADYTVEDDSRKYTFELLEDAVFHNGDPITAEAVKFTMETIENNPLPQRTTQNYESITVVDDKTIEFTFAQPNPSFLTAHVPTWGILHPPTWEGMDDPANFEPEPPIVGSGPMQVTSFTQNQTVVWGPHPEGHPNYDVNHGFVHQRFQNAETKKRALREGEIDVAGNMTGAGLEQVKSALGDDLKRLTSRGHGAWHLAASYPQAPVRFNAFQDAVGKSINRNEINQAVYAGNGNPVTTSGPYVDNNPFYPEDKSRVHNYTDNLDGEPEAARQVLLDAGWGWDDDGNLRYPEGTDTAPLWPEGEVPSADEFPCLNEDGEFDQNWEP</sequence>
<dbReference type="GeneID" id="74944816"/>
<dbReference type="PROSITE" id="PS51257">
    <property type="entry name" value="PROKAR_LIPOPROTEIN"/>
    <property type="match status" value="1"/>
</dbReference>
<dbReference type="Gene3D" id="3.10.105.10">
    <property type="entry name" value="Dipeptide-binding Protein, Domain 3"/>
    <property type="match status" value="2"/>
</dbReference>